<keyword evidence="1" id="KW-0472">Membrane</keyword>
<gene>
    <name evidence="2" type="ORF">CLV45_2087</name>
</gene>
<evidence type="ECO:0000313" key="2">
    <source>
        <dbReference type="EMBL" id="PJJ60656.1"/>
    </source>
</evidence>
<feature type="transmembrane region" description="Helical" evidence="1">
    <location>
        <begin position="20"/>
        <end position="42"/>
    </location>
</feature>
<sequence>MHAPVVFPLGHCLLRWLAYRLFQLALVLAFLLHSVAGFASAFRRRAADTAAPRPTGHFSLPGHA</sequence>
<evidence type="ECO:0000313" key="3">
    <source>
        <dbReference type="Proteomes" id="UP000228535"/>
    </source>
</evidence>
<dbReference type="Proteomes" id="UP000228535">
    <property type="component" value="Unassembled WGS sequence"/>
</dbReference>
<dbReference type="RefSeq" id="WP_100336293.1">
    <property type="nucleotide sequence ID" value="NZ_PGFA01000001.1"/>
</dbReference>
<comment type="caution">
    <text evidence="2">The sequence shown here is derived from an EMBL/GenBank/DDBJ whole genome shotgun (WGS) entry which is preliminary data.</text>
</comment>
<organism evidence="2 3">
    <name type="scientific">Hymenobacter chitinivorans DSM 11115</name>
    <dbReference type="NCBI Taxonomy" id="1121954"/>
    <lineage>
        <taxon>Bacteria</taxon>
        <taxon>Pseudomonadati</taxon>
        <taxon>Bacteroidota</taxon>
        <taxon>Cytophagia</taxon>
        <taxon>Cytophagales</taxon>
        <taxon>Hymenobacteraceae</taxon>
        <taxon>Hymenobacter</taxon>
    </lineage>
</organism>
<protein>
    <submittedName>
        <fullName evidence="2">Uncharacterized protein</fullName>
    </submittedName>
</protein>
<keyword evidence="1" id="KW-1133">Transmembrane helix</keyword>
<keyword evidence="3" id="KW-1185">Reference proteome</keyword>
<proteinExistence type="predicted"/>
<name>A0A2M9BRS2_9BACT</name>
<dbReference type="AlphaFoldDB" id="A0A2M9BRS2"/>
<dbReference type="EMBL" id="PGFA01000001">
    <property type="protein sequence ID" value="PJJ60656.1"/>
    <property type="molecule type" value="Genomic_DNA"/>
</dbReference>
<keyword evidence="1" id="KW-0812">Transmembrane</keyword>
<accession>A0A2M9BRS2</accession>
<evidence type="ECO:0000256" key="1">
    <source>
        <dbReference type="SAM" id="Phobius"/>
    </source>
</evidence>
<reference evidence="2 3" key="1">
    <citation type="submission" date="2017-11" db="EMBL/GenBank/DDBJ databases">
        <title>Genomic Encyclopedia of Archaeal and Bacterial Type Strains, Phase II (KMG-II): From Individual Species to Whole Genera.</title>
        <authorList>
            <person name="Goeker M."/>
        </authorList>
    </citation>
    <scope>NUCLEOTIDE SEQUENCE [LARGE SCALE GENOMIC DNA]</scope>
    <source>
        <strain evidence="2 3">DSM 11115</strain>
    </source>
</reference>